<dbReference type="GO" id="GO:0016020">
    <property type="term" value="C:membrane"/>
    <property type="evidence" value="ECO:0007669"/>
    <property type="project" value="TreeGrafter"/>
</dbReference>
<dbReference type="GO" id="GO:0004222">
    <property type="term" value="F:metalloendopeptidase activity"/>
    <property type="evidence" value="ECO:0007669"/>
    <property type="project" value="InterPro"/>
</dbReference>
<comment type="caution">
    <text evidence="10">The sequence shown here is derived from an EMBL/GenBank/DDBJ whole genome shotgun (WGS) entry which is preliminary data.</text>
</comment>
<evidence type="ECO:0000313" key="11">
    <source>
        <dbReference type="Proteomes" id="UP000321337"/>
    </source>
</evidence>
<keyword evidence="5 6" id="KW-0482">Metalloprotease</keyword>
<evidence type="ECO:0000256" key="6">
    <source>
        <dbReference type="RuleBase" id="RU003983"/>
    </source>
</evidence>
<dbReference type="Gene3D" id="3.30.2010.10">
    <property type="entry name" value="Metalloproteases ('zincins'), catalytic domain"/>
    <property type="match status" value="1"/>
</dbReference>
<evidence type="ECO:0000256" key="2">
    <source>
        <dbReference type="ARBA" id="ARBA00022723"/>
    </source>
</evidence>
<keyword evidence="2" id="KW-0479">Metal-binding</keyword>
<feature type="compositionally biased region" description="Polar residues" evidence="7">
    <location>
        <begin position="42"/>
        <end position="52"/>
    </location>
</feature>
<dbReference type="Proteomes" id="UP000321337">
    <property type="component" value="Unassembled WGS sequence"/>
</dbReference>
<organism evidence="10 11">
    <name type="scientific">Sulfuriferula plumbiphila</name>
    <dbReference type="NCBI Taxonomy" id="171865"/>
    <lineage>
        <taxon>Bacteria</taxon>
        <taxon>Pseudomonadati</taxon>
        <taxon>Pseudomonadota</taxon>
        <taxon>Betaproteobacteria</taxon>
        <taxon>Nitrosomonadales</taxon>
        <taxon>Sulfuricellaceae</taxon>
        <taxon>Sulfuriferula</taxon>
    </lineage>
</organism>
<feature type="domain" description="Peptidase M48" evidence="9">
    <location>
        <begin position="100"/>
        <end position="277"/>
    </location>
</feature>
<keyword evidence="3 6" id="KW-0378">Hydrolase</keyword>
<dbReference type="InterPro" id="IPR051156">
    <property type="entry name" value="Mito/Outer_Membr_Metalloprot"/>
</dbReference>
<keyword evidence="1 6" id="KW-0645">Protease</keyword>
<evidence type="ECO:0000256" key="5">
    <source>
        <dbReference type="ARBA" id="ARBA00023049"/>
    </source>
</evidence>
<evidence type="ECO:0000259" key="9">
    <source>
        <dbReference type="Pfam" id="PF01435"/>
    </source>
</evidence>
<dbReference type="EMBL" id="BKAD01000046">
    <property type="protein sequence ID" value="GEP32081.1"/>
    <property type="molecule type" value="Genomic_DNA"/>
</dbReference>
<dbReference type="RefSeq" id="WP_147075016.1">
    <property type="nucleotide sequence ID" value="NZ_AP021884.1"/>
</dbReference>
<name>A0A512LD64_9PROT</name>
<feature type="region of interest" description="Disordered" evidence="7">
    <location>
        <begin position="40"/>
        <end position="60"/>
    </location>
</feature>
<feature type="signal peptide" evidence="8">
    <location>
        <begin position="1"/>
        <end position="21"/>
    </location>
</feature>
<dbReference type="PANTHER" id="PTHR22726">
    <property type="entry name" value="METALLOENDOPEPTIDASE OMA1"/>
    <property type="match status" value="1"/>
</dbReference>
<protein>
    <recommendedName>
        <fullName evidence="9">Peptidase M48 domain-containing protein</fullName>
    </recommendedName>
</protein>
<dbReference type="InterPro" id="IPR001915">
    <property type="entry name" value="Peptidase_M48"/>
</dbReference>
<accession>A0A512LD64</accession>
<evidence type="ECO:0000313" key="10">
    <source>
        <dbReference type="EMBL" id="GEP32081.1"/>
    </source>
</evidence>
<dbReference type="Pfam" id="PF01435">
    <property type="entry name" value="Peptidase_M48"/>
    <property type="match status" value="1"/>
</dbReference>
<comment type="cofactor">
    <cofactor evidence="6">
        <name>Zn(2+)</name>
        <dbReference type="ChEBI" id="CHEBI:29105"/>
    </cofactor>
    <text evidence="6">Binds 1 zinc ion per subunit.</text>
</comment>
<evidence type="ECO:0000256" key="4">
    <source>
        <dbReference type="ARBA" id="ARBA00022833"/>
    </source>
</evidence>
<evidence type="ECO:0000256" key="1">
    <source>
        <dbReference type="ARBA" id="ARBA00022670"/>
    </source>
</evidence>
<feature type="chain" id="PRO_5021717135" description="Peptidase M48 domain-containing protein" evidence="8">
    <location>
        <begin position="22"/>
        <end position="301"/>
    </location>
</feature>
<keyword evidence="4 6" id="KW-0862">Zinc</keyword>
<comment type="similarity">
    <text evidence="6">Belongs to the peptidase M48 family.</text>
</comment>
<evidence type="ECO:0000256" key="8">
    <source>
        <dbReference type="SAM" id="SignalP"/>
    </source>
</evidence>
<dbReference type="OrthoDB" id="9810445at2"/>
<sequence length="301" mass="32427">MKKSILIIALGAVFASSGAYALNLQDMLKDELLKQIEPRQAEPQQTAPSETGNAHGAQDNPAATVLGAFAKTSTEDEIRIGRQIAGDLLGAAPLVPDASLQRYVNQVGRWVALQSDRPDLPWHFGVIDTTDINAFAAPGGYVFVTRGLYQKLNSEAELAGVLAHEISHVVHKDHLKILQQTRLLNLGAQYLGKQAKGQDAVQKLIGSGAEIVARGLDKNAEFAADRMGVVLAARAGYDPYGLPAVLEEIGHTAPNDSRVALLFKTHPAPAERLSMLGEAIGTHFDSLAPGKELKDRFYRIR</sequence>
<evidence type="ECO:0000256" key="7">
    <source>
        <dbReference type="SAM" id="MobiDB-lite"/>
    </source>
</evidence>
<gene>
    <name evidence="10" type="ORF">TPL01_32190</name>
</gene>
<dbReference type="GO" id="GO:0051603">
    <property type="term" value="P:proteolysis involved in protein catabolic process"/>
    <property type="evidence" value="ECO:0007669"/>
    <property type="project" value="TreeGrafter"/>
</dbReference>
<dbReference type="PANTHER" id="PTHR22726:SF1">
    <property type="entry name" value="METALLOENDOPEPTIDASE OMA1, MITOCHONDRIAL"/>
    <property type="match status" value="1"/>
</dbReference>
<evidence type="ECO:0000256" key="3">
    <source>
        <dbReference type="ARBA" id="ARBA00022801"/>
    </source>
</evidence>
<dbReference type="AlphaFoldDB" id="A0A512LD64"/>
<keyword evidence="11" id="KW-1185">Reference proteome</keyword>
<proteinExistence type="inferred from homology"/>
<reference evidence="10 11" key="1">
    <citation type="submission" date="2019-07" db="EMBL/GenBank/DDBJ databases">
        <title>Whole genome shotgun sequence of Thiobacillus plumbophilus NBRC 107929.</title>
        <authorList>
            <person name="Hosoyama A."/>
            <person name="Uohara A."/>
            <person name="Ohji S."/>
            <person name="Ichikawa N."/>
        </authorList>
    </citation>
    <scope>NUCLEOTIDE SEQUENCE [LARGE SCALE GENOMIC DNA]</scope>
    <source>
        <strain evidence="10 11">NBRC 107929</strain>
    </source>
</reference>
<dbReference type="GO" id="GO:0046872">
    <property type="term" value="F:metal ion binding"/>
    <property type="evidence" value="ECO:0007669"/>
    <property type="project" value="UniProtKB-KW"/>
</dbReference>
<keyword evidence="8" id="KW-0732">Signal</keyword>